<keyword evidence="2" id="KW-1133">Transmembrane helix</keyword>
<dbReference type="EMBL" id="QEYD01000011">
    <property type="protein sequence ID" value="PWE27344.1"/>
    <property type="molecule type" value="Genomic_DNA"/>
</dbReference>
<protein>
    <recommendedName>
        <fullName evidence="5">Alpha/beta hydrolase</fullName>
    </recommendedName>
</protein>
<proteinExistence type="predicted"/>
<comment type="caution">
    <text evidence="3">The sequence shown here is derived from an EMBL/GenBank/DDBJ whole genome shotgun (WGS) entry which is preliminary data.</text>
</comment>
<dbReference type="AlphaFoldDB" id="A0A2U2C6C0"/>
<evidence type="ECO:0000256" key="1">
    <source>
        <dbReference type="SAM" id="MobiDB-lite"/>
    </source>
</evidence>
<evidence type="ECO:0000313" key="4">
    <source>
        <dbReference type="Proteomes" id="UP000244940"/>
    </source>
</evidence>
<evidence type="ECO:0000313" key="3">
    <source>
        <dbReference type="EMBL" id="PWE27344.1"/>
    </source>
</evidence>
<gene>
    <name evidence="3" type="ORF">C4N9_16935</name>
</gene>
<keyword evidence="2" id="KW-0472">Membrane</keyword>
<keyword evidence="4" id="KW-1185">Reference proteome</keyword>
<dbReference type="OrthoDB" id="7841084at2"/>
<evidence type="ECO:0000256" key="2">
    <source>
        <dbReference type="SAM" id="Phobius"/>
    </source>
</evidence>
<dbReference type="Gene3D" id="3.40.50.1820">
    <property type="entry name" value="alpha/beta hydrolase"/>
    <property type="match status" value="1"/>
</dbReference>
<dbReference type="SUPFAM" id="SSF53474">
    <property type="entry name" value="alpha/beta-Hydrolases"/>
    <property type="match status" value="1"/>
</dbReference>
<accession>A0A2U2C6C0</accession>
<dbReference type="GeneID" id="94366581"/>
<dbReference type="Proteomes" id="UP000244940">
    <property type="component" value="Unassembled WGS sequence"/>
</dbReference>
<sequence>MTNPTPRLASALKKAGSDDPRTRLAACRTLVAHGAINTAEPVLQGLAGDEALAEDTAVLLSACRYIRRVLKEAEMTDNSGNPALSEAAERDILLGESFDDFYLLKRAEGSANLIIVFTGMAHSFGVSLALLLRILKRFDSHVIFLQDAHKQYYFNGVAGLGGTYAGTLDALRHRAAEIGASNIWCLGQSGGGYAAIQFATDLQARGVLAFVPATTLQPLQEDGTLPADGPDNETGTALPGPLDLAVQLARAEVVPHISIVFGALSEQDSTQAKRLTHPAVERIPIEGFADHAVFAKVVADHRLDDMIRHLFASQPHDTRAGRQPNP</sequence>
<dbReference type="InterPro" id="IPR029058">
    <property type="entry name" value="AB_hydrolase_fold"/>
</dbReference>
<keyword evidence="2" id="KW-0812">Transmembrane</keyword>
<evidence type="ECO:0008006" key="5">
    <source>
        <dbReference type="Google" id="ProtNLM"/>
    </source>
</evidence>
<name>A0A2U2C6C0_9RHOB</name>
<reference evidence="3 4" key="1">
    <citation type="submission" date="2018-05" db="EMBL/GenBank/DDBJ databases">
        <title>Pararhodobacter marina sp. nov., isolated from deep-sea water of the Indian Ocean.</title>
        <authorList>
            <person name="Lai Q.Sr."/>
            <person name="Liu X."/>
            <person name="Shao Z."/>
        </authorList>
    </citation>
    <scope>NUCLEOTIDE SEQUENCE [LARGE SCALE GENOMIC DNA]</scope>
    <source>
        <strain evidence="3 4">CIC4N-9</strain>
    </source>
</reference>
<dbReference type="RefSeq" id="WP_109534534.1">
    <property type="nucleotide sequence ID" value="NZ_QEYD01000011.1"/>
</dbReference>
<feature type="transmembrane region" description="Helical" evidence="2">
    <location>
        <begin position="111"/>
        <end position="132"/>
    </location>
</feature>
<feature type="region of interest" description="Disordered" evidence="1">
    <location>
        <begin position="220"/>
        <end position="239"/>
    </location>
</feature>
<organism evidence="3 4">
    <name type="scientific">Pararhodobacter marinus</name>
    <dbReference type="NCBI Taxonomy" id="2184063"/>
    <lineage>
        <taxon>Bacteria</taxon>
        <taxon>Pseudomonadati</taxon>
        <taxon>Pseudomonadota</taxon>
        <taxon>Alphaproteobacteria</taxon>
        <taxon>Rhodobacterales</taxon>
        <taxon>Paracoccaceae</taxon>
        <taxon>Pararhodobacter</taxon>
    </lineage>
</organism>